<dbReference type="CDD" id="cd00737">
    <property type="entry name" value="lyz_endolysin_autolysin"/>
    <property type="match status" value="1"/>
</dbReference>
<dbReference type="EMBL" id="CAICSX020000001">
    <property type="protein sequence ID" value="CAD0211293.1"/>
    <property type="molecule type" value="Genomic_DNA"/>
</dbReference>
<keyword evidence="3 7" id="KW-0081">Bacteriolytic enzyme</keyword>
<comment type="similarity">
    <text evidence="7">Belongs to the glycosyl hydrolase 24 family.</text>
</comment>
<protein>
    <recommendedName>
        <fullName evidence="7">Lysozyme</fullName>
        <ecNumber evidence="7">3.2.1.17</ecNumber>
    </recommendedName>
</protein>
<evidence type="ECO:0000256" key="4">
    <source>
        <dbReference type="ARBA" id="ARBA00022801"/>
    </source>
</evidence>
<comment type="catalytic activity">
    <reaction evidence="1 7">
        <text>Hydrolysis of (1-&gt;4)-beta-linkages between N-acetylmuramic acid and N-acetyl-D-glucosamine residues in a peptidoglycan and between N-acetyl-D-glucosamine residues in chitodextrins.</text>
        <dbReference type="EC" id="3.2.1.17"/>
    </reaction>
</comment>
<evidence type="ECO:0000256" key="5">
    <source>
        <dbReference type="ARBA" id="ARBA00023200"/>
    </source>
</evidence>
<keyword evidence="2 7" id="KW-0929">Antimicrobial</keyword>
<dbReference type="InterPro" id="IPR023346">
    <property type="entry name" value="Lysozyme-like_dom_sf"/>
</dbReference>
<evidence type="ECO:0000256" key="3">
    <source>
        <dbReference type="ARBA" id="ARBA00022638"/>
    </source>
</evidence>
<sequence length="160" mass="17290">MAINSAALSLIKRFEGLKTTAYLCPAHIPTIGYGHTRTVKRDDVGKKKITEKEAERLLAEDLKRFESDVTRLVKAQINENQYGALVSFVYNIGPGAFAGSTLLRKLNSGDVAGAAKEFERWNKGGGKVLNGLVARRAAEKDLFLSPVVKAVAKKTSAKAG</sequence>
<dbReference type="PANTHER" id="PTHR38107:SF3">
    <property type="entry name" value="LYSOZYME RRRD-RELATED"/>
    <property type="match status" value="1"/>
</dbReference>
<evidence type="ECO:0000256" key="2">
    <source>
        <dbReference type="ARBA" id="ARBA00022529"/>
    </source>
</evidence>
<dbReference type="Gene3D" id="1.10.530.40">
    <property type="match status" value="1"/>
</dbReference>
<dbReference type="Pfam" id="PF00959">
    <property type="entry name" value="Phage_lysozyme"/>
    <property type="match status" value="1"/>
</dbReference>
<organism evidence="8 9">
    <name type="scientific">Rhizobium rhizogenes</name>
    <name type="common">Agrobacterium rhizogenes</name>
    <dbReference type="NCBI Taxonomy" id="359"/>
    <lineage>
        <taxon>Bacteria</taxon>
        <taxon>Pseudomonadati</taxon>
        <taxon>Pseudomonadota</taxon>
        <taxon>Alphaproteobacteria</taxon>
        <taxon>Hyphomicrobiales</taxon>
        <taxon>Rhizobiaceae</taxon>
        <taxon>Rhizobium/Agrobacterium group</taxon>
        <taxon>Rhizobium</taxon>
    </lineage>
</organism>
<dbReference type="PANTHER" id="PTHR38107">
    <property type="match status" value="1"/>
</dbReference>
<dbReference type="GO" id="GO:0009253">
    <property type="term" value="P:peptidoglycan catabolic process"/>
    <property type="evidence" value="ECO:0007669"/>
    <property type="project" value="InterPro"/>
</dbReference>
<dbReference type="GO" id="GO:0003796">
    <property type="term" value="F:lysozyme activity"/>
    <property type="evidence" value="ECO:0007669"/>
    <property type="project" value="UniProtKB-EC"/>
</dbReference>
<dbReference type="SUPFAM" id="SSF53955">
    <property type="entry name" value="Lysozyme-like"/>
    <property type="match status" value="1"/>
</dbReference>
<dbReference type="AlphaFoldDB" id="A0AAN2DCI0"/>
<keyword evidence="4 7" id="KW-0378">Hydrolase</keyword>
<dbReference type="GO" id="GO:0031640">
    <property type="term" value="P:killing of cells of another organism"/>
    <property type="evidence" value="ECO:0007669"/>
    <property type="project" value="UniProtKB-KW"/>
</dbReference>
<evidence type="ECO:0000256" key="1">
    <source>
        <dbReference type="ARBA" id="ARBA00000632"/>
    </source>
</evidence>
<dbReference type="Proteomes" id="UP000528185">
    <property type="component" value="Unassembled WGS sequence"/>
</dbReference>
<dbReference type="InterPro" id="IPR034690">
    <property type="entry name" value="Endolysin_T4_type"/>
</dbReference>
<dbReference type="GO" id="GO:0016998">
    <property type="term" value="P:cell wall macromolecule catabolic process"/>
    <property type="evidence" value="ECO:0007669"/>
    <property type="project" value="InterPro"/>
</dbReference>
<dbReference type="HAMAP" id="MF_04110">
    <property type="entry name" value="ENDOLYSIN_T4"/>
    <property type="match status" value="1"/>
</dbReference>
<comment type="caution">
    <text evidence="8">The sequence shown here is derived from an EMBL/GenBank/DDBJ whole genome shotgun (WGS) entry which is preliminary data.</text>
</comment>
<evidence type="ECO:0000313" key="9">
    <source>
        <dbReference type="Proteomes" id="UP000528185"/>
    </source>
</evidence>
<accession>A0AAN2DCI0</accession>
<evidence type="ECO:0000313" key="8">
    <source>
        <dbReference type="EMBL" id="CAD0211293.1"/>
    </source>
</evidence>
<evidence type="ECO:0000256" key="6">
    <source>
        <dbReference type="ARBA" id="ARBA00023295"/>
    </source>
</evidence>
<gene>
    <name evidence="8" type="primary">rrrD</name>
    <name evidence="8" type="ORF">AGRHK599_LOCUS1306</name>
</gene>
<dbReference type="GO" id="GO:0042742">
    <property type="term" value="P:defense response to bacterium"/>
    <property type="evidence" value="ECO:0007669"/>
    <property type="project" value="UniProtKB-KW"/>
</dbReference>
<dbReference type="KEGG" id="aro:B0909_05125"/>
<dbReference type="InterPro" id="IPR023347">
    <property type="entry name" value="Lysozyme_dom_sf"/>
</dbReference>
<dbReference type="RefSeq" id="WP_065115749.1">
    <property type="nucleotide sequence ID" value="NZ_CAICSX020000001.1"/>
</dbReference>
<dbReference type="InterPro" id="IPR051018">
    <property type="entry name" value="Bacteriophage_GH24"/>
</dbReference>
<reference evidence="8 9" key="1">
    <citation type="submission" date="2020-06" db="EMBL/GenBank/DDBJ databases">
        <authorList>
            <person name="De Coninck B."/>
            <person name="Ibrahim H."/>
        </authorList>
    </citation>
    <scope>NUCLEOTIDE SEQUENCE [LARGE SCALE GENOMIC DNA]</scope>
    <source>
        <strain evidence="8">Ag_rhizogenes_K599</strain>
    </source>
</reference>
<proteinExistence type="inferred from homology"/>
<dbReference type="EC" id="3.2.1.17" evidence="7"/>
<keyword evidence="6 7" id="KW-0326">Glycosidase</keyword>
<dbReference type="InterPro" id="IPR033907">
    <property type="entry name" value="Endolysin_autolysin"/>
</dbReference>
<evidence type="ECO:0000256" key="7">
    <source>
        <dbReference type="RuleBase" id="RU003788"/>
    </source>
</evidence>
<name>A0AAN2DCI0_RHIRH</name>
<dbReference type="InterPro" id="IPR002196">
    <property type="entry name" value="Glyco_hydro_24"/>
</dbReference>
<keyword evidence="5" id="KW-1035">Host cytoplasm</keyword>